<name>A0AA39UW44_9AGAR</name>
<dbReference type="AlphaFoldDB" id="A0AA39UW44"/>
<reference evidence="1" key="1">
    <citation type="submission" date="2023-06" db="EMBL/GenBank/DDBJ databases">
        <authorList>
            <consortium name="Lawrence Berkeley National Laboratory"/>
            <person name="Ahrendt S."/>
            <person name="Sahu N."/>
            <person name="Indic B."/>
            <person name="Wong-Bajracharya J."/>
            <person name="Merenyi Z."/>
            <person name="Ke H.-M."/>
            <person name="Monk M."/>
            <person name="Kocsube S."/>
            <person name="Drula E."/>
            <person name="Lipzen A."/>
            <person name="Balint B."/>
            <person name="Henrissat B."/>
            <person name="Andreopoulos B."/>
            <person name="Martin F.M."/>
            <person name="Harder C.B."/>
            <person name="Rigling D."/>
            <person name="Ford K.L."/>
            <person name="Foster G.D."/>
            <person name="Pangilinan J."/>
            <person name="Papanicolaou A."/>
            <person name="Barry K."/>
            <person name="LaButti K."/>
            <person name="Viragh M."/>
            <person name="Koriabine M."/>
            <person name="Yan M."/>
            <person name="Riley R."/>
            <person name="Champramary S."/>
            <person name="Plett K.L."/>
            <person name="Tsai I.J."/>
            <person name="Slot J."/>
            <person name="Sipos G."/>
            <person name="Plett J."/>
            <person name="Nagy L.G."/>
            <person name="Grigoriev I.V."/>
        </authorList>
    </citation>
    <scope>NUCLEOTIDE SEQUENCE</scope>
    <source>
        <strain evidence="1">HWK02</strain>
    </source>
</reference>
<accession>A0AA39UW44</accession>
<gene>
    <name evidence="1" type="ORF">EDD18DRAFT_1106607</name>
</gene>
<sequence length="200" mass="22992">MAALIYGYLVGIESLINEEKRPSLFLNRGVLVSLPIQKLDLDDHAAEQGFSYIPRLAEIRDRITDGTHADFIRHRLQILQLFRIMDIRYSLDAFSIDKHALRDHQNKIQDFLSVPLKAGAAILDEGRNGQLGDQQRAALLYDVLQGLQVFIHDRHNHRNILTRLVSLDADDLLTEYDVGFDEELVMARDIVWYPSRPIHP</sequence>
<evidence type="ECO:0000313" key="1">
    <source>
        <dbReference type="EMBL" id="KAK0495405.1"/>
    </source>
</evidence>
<dbReference type="EMBL" id="JAUEPU010000018">
    <property type="protein sequence ID" value="KAK0495405.1"/>
    <property type="molecule type" value="Genomic_DNA"/>
</dbReference>
<comment type="caution">
    <text evidence="1">The sequence shown here is derived from an EMBL/GenBank/DDBJ whole genome shotgun (WGS) entry which is preliminary data.</text>
</comment>
<dbReference type="Proteomes" id="UP001175228">
    <property type="component" value="Unassembled WGS sequence"/>
</dbReference>
<protein>
    <submittedName>
        <fullName evidence="1">Uncharacterized protein</fullName>
    </submittedName>
</protein>
<keyword evidence="2" id="KW-1185">Reference proteome</keyword>
<proteinExistence type="predicted"/>
<organism evidence="1 2">
    <name type="scientific">Armillaria luteobubalina</name>
    <dbReference type="NCBI Taxonomy" id="153913"/>
    <lineage>
        <taxon>Eukaryota</taxon>
        <taxon>Fungi</taxon>
        <taxon>Dikarya</taxon>
        <taxon>Basidiomycota</taxon>
        <taxon>Agaricomycotina</taxon>
        <taxon>Agaricomycetes</taxon>
        <taxon>Agaricomycetidae</taxon>
        <taxon>Agaricales</taxon>
        <taxon>Marasmiineae</taxon>
        <taxon>Physalacriaceae</taxon>
        <taxon>Armillaria</taxon>
    </lineage>
</organism>
<evidence type="ECO:0000313" key="2">
    <source>
        <dbReference type="Proteomes" id="UP001175228"/>
    </source>
</evidence>